<dbReference type="PROSITE" id="PS00018">
    <property type="entry name" value="EF_HAND_1"/>
    <property type="match status" value="1"/>
</dbReference>
<dbReference type="GO" id="GO:0000272">
    <property type="term" value="P:polysaccharide catabolic process"/>
    <property type="evidence" value="ECO:0007669"/>
    <property type="project" value="InterPro"/>
</dbReference>
<dbReference type="InterPro" id="IPR002105">
    <property type="entry name" value="Dockerin_1_rpt"/>
</dbReference>
<name>A0A1I1LKE0_RUMAL</name>
<dbReference type="InterPro" id="IPR018247">
    <property type="entry name" value="EF_Hand_1_Ca_BS"/>
</dbReference>
<feature type="signal peptide" evidence="1">
    <location>
        <begin position="1"/>
        <end position="33"/>
    </location>
</feature>
<gene>
    <name evidence="3" type="ORF">SAMN02910406_02249</name>
</gene>
<keyword evidence="1" id="KW-0732">Signal</keyword>
<dbReference type="EMBL" id="FOKQ01000018">
    <property type="protein sequence ID" value="SFC71438.1"/>
    <property type="molecule type" value="Genomic_DNA"/>
</dbReference>
<dbReference type="Proteomes" id="UP000182192">
    <property type="component" value="Unassembled WGS sequence"/>
</dbReference>
<dbReference type="GO" id="GO:0004553">
    <property type="term" value="F:hydrolase activity, hydrolyzing O-glycosyl compounds"/>
    <property type="evidence" value="ECO:0007669"/>
    <property type="project" value="InterPro"/>
</dbReference>
<evidence type="ECO:0000259" key="2">
    <source>
        <dbReference type="PROSITE" id="PS51766"/>
    </source>
</evidence>
<feature type="chain" id="PRO_5010209482" description="Dockerin domain-containing protein" evidence="1">
    <location>
        <begin position="34"/>
        <end position="1062"/>
    </location>
</feature>
<dbReference type="OrthoDB" id="1816079at2"/>
<dbReference type="SUPFAM" id="SSF63446">
    <property type="entry name" value="Type I dockerin domain"/>
    <property type="match status" value="1"/>
</dbReference>
<accession>A0A1I1LKE0</accession>
<dbReference type="AlphaFoldDB" id="A0A1I1LKE0"/>
<protein>
    <recommendedName>
        <fullName evidence="2">Dockerin domain-containing protein</fullName>
    </recommendedName>
</protein>
<reference evidence="3 4" key="1">
    <citation type="submission" date="2016-10" db="EMBL/GenBank/DDBJ databases">
        <authorList>
            <person name="de Groot N.N."/>
        </authorList>
    </citation>
    <scope>NUCLEOTIDE SEQUENCE [LARGE SCALE GENOMIC DNA]</scope>
    <source>
        <strain evidence="3 4">AR67</strain>
    </source>
</reference>
<dbReference type="InterPro" id="IPR016134">
    <property type="entry name" value="Dockerin_dom"/>
</dbReference>
<dbReference type="InterPro" id="IPR036439">
    <property type="entry name" value="Dockerin_dom_sf"/>
</dbReference>
<sequence length="1062" mass="119752">MNHKRTQKLKRFVSGLLSLAMITSMSAVLPANAEEESSQGMYNLKGNAGKKIKGDVNNDGVVNTKDKDLLQRWLVRSVGDNALNLENADVNYDGKIDIMDLVELSRLCMQNPETGSSSEEKKEYRIEAGSEVLSNINTDDNAFKVSLDITASDDVLASFNADESEYSTVIESDMVVGVVPEFECEEGIELGDVTLNFDIDPNVIGNNDSAYAEVSDDFKGVKRFNVFKYFDDIGMLLPIETKYDTENNSITTTVDELGTYCIVDMEKWFETLGIEPEEFATVNTSVSPVGMVGVPLSVASLTSTKNAASVPIDVVFHAYAKKGTNQNKVETAIKDTATRLFDEYGRNGNVRIYAADYDGTIPALDTGNKYATNEDELNALLNKVQGTAKSNYEFNYKSNYQTLMKNCNSLLRENSDRYYVYVEYSIPDYSKKDLQYVTENLISHKMTAIIIANTFEFDDLIIGTGGTQNQKRTNYGDFGEETFNFIKGKHGDAGKKRSKILLPNGWKEVVLNEPITDAYKNMIDGITPISEFNEKDYADTDGDGLIDLREIRYSFNGEDIIKWDSNHEAILPTIGDCQKLKSGKDYVEKAFSQYSWWEKLWDKIVTNDELEGIRNIQILPIKTDPTEKDSDFDDFTDKEDPEPMNYNTITIDDSLLDDSESVNGKNPTITQDDLDKMIDHVEPGQTNIDSGSCQKNELVFTRTRKKDRTDGKFSLTPSRNSDFAFTITGTNETTPEGEYSTDDYESTVKIFYKEGTFKKKEKQVTPVEIKPKNEGTEITYVFALEKDVEYTIYVNNPTNNHEGEYTIHVSEDNWVYAKYGGVRKINVRDLVYFKTDQTLYLSDETFCLFVKQYAEMQSLDNDTDNDTDNSALESVRNATKEELLGNDIGACGTVLASTKWVLHGYEEFMADIGKDKSFIDFIKEHYDKTGDIITGAGMIVSLVVKDATKATVIGLILSAAGIEYSVLNQYAEYLMGKYEEEIAKAMYKGNYNISLTEHHTYQDPNLDLIYEEGPFDNYESAEIWESPYYINKYLFTDRGDVIPFKVYDIIDNGGDFDIIPKS</sequence>
<dbReference type="Gene3D" id="1.10.1330.10">
    <property type="entry name" value="Dockerin domain"/>
    <property type="match status" value="1"/>
</dbReference>
<evidence type="ECO:0000256" key="1">
    <source>
        <dbReference type="SAM" id="SignalP"/>
    </source>
</evidence>
<feature type="domain" description="Dockerin" evidence="2">
    <location>
        <begin position="49"/>
        <end position="113"/>
    </location>
</feature>
<dbReference type="CDD" id="cd14256">
    <property type="entry name" value="Dockerin_I"/>
    <property type="match status" value="1"/>
</dbReference>
<dbReference type="RefSeq" id="WP_074961856.1">
    <property type="nucleotide sequence ID" value="NZ_FOKQ01000018.1"/>
</dbReference>
<dbReference type="Pfam" id="PF00404">
    <property type="entry name" value="Dockerin_1"/>
    <property type="match status" value="1"/>
</dbReference>
<organism evidence="3 4">
    <name type="scientific">Ruminococcus albus</name>
    <dbReference type="NCBI Taxonomy" id="1264"/>
    <lineage>
        <taxon>Bacteria</taxon>
        <taxon>Bacillati</taxon>
        <taxon>Bacillota</taxon>
        <taxon>Clostridia</taxon>
        <taxon>Eubacteriales</taxon>
        <taxon>Oscillospiraceae</taxon>
        <taxon>Ruminococcus</taxon>
    </lineage>
</organism>
<proteinExistence type="predicted"/>
<evidence type="ECO:0000313" key="4">
    <source>
        <dbReference type="Proteomes" id="UP000182192"/>
    </source>
</evidence>
<dbReference type="PROSITE" id="PS51766">
    <property type="entry name" value="DOCKERIN"/>
    <property type="match status" value="1"/>
</dbReference>
<evidence type="ECO:0000313" key="3">
    <source>
        <dbReference type="EMBL" id="SFC71438.1"/>
    </source>
</evidence>